<keyword evidence="4" id="KW-0934">Plastid</keyword>
<dbReference type="InterPro" id="IPR036965">
    <property type="entry name" value="Terpene_synth_N_sf"/>
</dbReference>
<keyword evidence="5" id="KW-0479">Metal-binding</keyword>
<keyword evidence="3" id="KW-0150">Chloroplast</keyword>
<evidence type="ECO:0000256" key="5">
    <source>
        <dbReference type="ARBA" id="ARBA00022723"/>
    </source>
</evidence>
<dbReference type="GO" id="GO:0016102">
    <property type="term" value="P:diterpenoid biosynthetic process"/>
    <property type="evidence" value="ECO:0007669"/>
    <property type="project" value="InterPro"/>
</dbReference>
<keyword evidence="6" id="KW-0460">Magnesium</keyword>
<evidence type="ECO:0000259" key="9">
    <source>
        <dbReference type="Pfam" id="PF01397"/>
    </source>
</evidence>
<dbReference type="SFLD" id="SFLDG01604">
    <property type="entry name" value="Terpene_Cyclase_Like_1_C_Termi"/>
    <property type="match status" value="1"/>
</dbReference>
<dbReference type="Pfam" id="PF01397">
    <property type="entry name" value="Terpene_synth"/>
    <property type="match status" value="1"/>
</dbReference>
<dbReference type="InterPro" id="IPR050148">
    <property type="entry name" value="Terpene_synthase-like"/>
</dbReference>
<dbReference type="FunFam" id="1.50.10.130:FF:000001">
    <property type="entry name" value="Isoprene synthase, chloroplastic"/>
    <property type="match status" value="1"/>
</dbReference>
<evidence type="ECO:0000256" key="3">
    <source>
        <dbReference type="ARBA" id="ARBA00022528"/>
    </source>
</evidence>
<dbReference type="Pfam" id="PF03936">
    <property type="entry name" value="Terpene_synth_C"/>
    <property type="match status" value="1"/>
</dbReference>
<feature type="domain" description="Terpene synthase metal-binding" evidence="10">
    <location>
        <begin position="288"/>
        <end position="525"/>
    </location>
</feature>
<dbReference type="InterPro" id="IPR005630">
    <property type="entry name" value="Terpene_synthase_metal-bd"/>
</dbReference>
<protein>
    <submittedName>
        <fullName evidence="11">Limonene synthase</fullName>
    </submittedName>
</protein>
<dbReference type="SFLD" id="SFLDG01019">
    <property type="entry name" value="Terpene_Cyclase_Like_1_C_Termi"/>
    <property type="match status" value="1"/>
</dbReference>
<evidence type="ECO:0000256" key="6">
    <source>
        <dbReference type="ARBA" id="ARBA00022842"/>
    </source>
</evidence>
<accession>A0A6G5RU74</accession>
<evidence type="ECO:0000256" key="4">
    <source>
        <dbReference type="ARBA" id="ARBA00022640"/>
    </source>
</evidence>
<dbReference type="InterPro" id="IPR034741">
    <property type="entry name" value="Terpene_cyclase-like_1_C"/>
</dbReference>
<dbReference type="InterPro" id="IPR008930">
    <property type="entry name" value="Terpenoid_cyclase/PrenylTrfase"/>
</dbReference>
<dbReference type="GO" id="GO:0009507">
    <property type="term" value="C:chloroplast"/>
    <property type="evidence" value="ECO:0007669"/>
    <property type="project" value="UniProtKB-SubCell"/>
</dbReference>
<organism evidence="11">
    <name type="scientific">Salvia dorisiana</name>
    <dbReference type="NCBI Taxonomy" id="933131"/>
    <lineage>
        <taxon>Eukaryota</taxon>
        <taxon>Viridiplantae</taxon>
        <taxon>Streptophyta</taxon>
        <taxon>Embryophyta</taxon>
        <taxon>Tracheophyta</taxon>
        <taxon>Spermatophyta</taxon>
        <taxon>Magnoliopsida</taxon>
        <taxon>eudicotyledons</taxon>
        <taxon>Gunneridae</taxon>
        <taxon>Pentapetalae</taxon>
        <taxon>asterids</taxon>
        <taxon>lamiids</taxon>
        <taxon>Lamiales</taxon>
        <taxon>Lamiaceae</taxon>
        <taxon>Nepetoideae</taxon>
        <taxon>Mentheae</taxon>
        <taxon>Salviinae</taxon>
        <taxon>Salvia</taxon>
        <taxon>Salvia subgen. Calosphace</taxon>
        <taxon>core Calosphace</taxon>
    </lineage>
</organism>
<dbReference type="InterPro" id="IPR044814">
    <property type="entry name" value="Terpene_cyclase_plant_C1"/>
</dbReference>
<feature type="domain" description="Terpene synthase N-terminal" evidence="9">
    <location>
        <begin position="65"/>
        <end position="229"/>
    </location>
</feature>
<reference evidence="11" key="1">
    <citation type="journal article" date="2020" name="J. Exp. Bot.">
        <title>Novel routes towards bioplastics from plants: Elucidation of the methylperillate biosynthesis pathway from Salvia dorisiana trichomes.</title>
        <authorList>
            <person name="Jongedijk E."/>
            <person name="Muller S."/>
            <person name="van Dijk A.D.J."/>
            <person name="Schijlen E."/>
            <person name="Champagne A."/>
            <person name="Boutry M."/>
            <person name="Levisson M."/>
            <person name="van der Krol S."/>
            <person name="Bouwmeester H."/>
            <person name="Beekwilder J."/>
        </authorList>
    </citation>
    <scope>NUCLEOTIDE SEQUENCE</scope>
    <source>
        <tissue evidence="11">Leaf trichomes</tissue>
    </source>
</reference>
<dbReference type="AlphaFoldDB" id="A0A6G5RU74"/>
<sequence>MSSIIMQFAIPRGTSFISKVSSKQRRFTAAASATSRGSQRARCSLQVDNEIEAERRTGGYQPTLWDFDSIQSFEFEYKDKKYPKKAAALIEKVKMLLLKEQRLELIDDLRRLGISCHFRNEIDQILKSKYLEKNELDERDLYSTALRFRLLRQYGFNVSQDVFDCFKNYKANDFDTKGLLQLYEASFLATHGEETLEIAKEFATKSLKKRVVDHEIDDIHFLSSVESALEFPSHWRVQMPYAKSFIDAYKNRQDMNPVVLELAILDINIVQAQFLEELKETSRWWESTGLAQELPFVRDRIVECYYWTTGVIERREHGFERIMLTKVFALIAAIDDIYDVYGTLEELQLFTDAIRRWDIESIDKLPPYMKVCYLALYNFVNEMGYYTLKDKGFNSIPFLRKVWVDLVERYLIEANWYHKGYKPSLEEYINNAWITVGGIPGLSHLFFRVTDSIDEEAAESVHKYHEIVRASCTITRLADDMGTSLAEVKRGDVPKSVQCYMNESNASEEEARENVQSLIEETWKTMNKEMMDSPFSTCFVEVCANLARMAQLIYQKDSDGFGMQHSVVNKQLRSLLFEPYE</sequence>
<dbReference type="InterPro" id="IPR008949">
    <property type="entry name" value="Isoprenoid_synthase_dom_sf"/>
</dbReference>
<evidence type="ECO:0000256" key="7">
    <source>
        <dbReference type="ARBA" id="ARBA00022946"/>
    </source>
</evidence>
<evidence type="ECO:0000313" key="11">
    <source>
        <dbReference type="EMBL" id="QCF60503.1"/>
    </source>
</evidence>
<evidence type="ECO:0000259" key="10">
    <source>
        <dbReference type="Pfam" id="PF03936"/>
    </source>
</evidence>
<keyword evidence="7" id="KW-0809">Transit peptide</keyword>
<dbReference type="FunFam" id="1.10.600.10:FF:000007">
    <property type="entry name" value="Isoprene synthase, chloroplastic"/>
    <property type="match status" value="1"/>
</dbReference>
<dbReference type="InterPro" id="IPR001906">
    <property type="entry name" value="Terpene_synth_N"/>
</dbReference>
<comment type="subcellular location">
    <subcellularLocation>
        <location evidence="2">Plastid</location>
        <location evidence="2">Chloroplast</location>
    </subcellularLocation>
</comment>
<evidence type="ECO:0000256" key="2">
    <source>
        <dbReference type="ARBA" id="ARBA00004229"/>
    </source>
</evidence>
<dbReference type="PANTHER" id="PTHR31225">
    <property type="entry name" value="OS04G0344100 PROTEIN-RELATED"/>
    <property type="match status" value="1"/>
</dbReference>
<evidence type="ECO:0000256" key="1">
    <source>
        <dbReference type="ARBA" id="ARBA00001946"/>
    </source>
</evidence>
<dbReference type="GO" id="GO:0000287">
    <property type="term" value="F:magnesium ion binding"/>
    <property type="evidence" value="ECO:0007669"/>
    <property type="project" value="InterPro"/>
</dbReference>
<dbReference type="SUPFAM" id="SSF48239">
    <property type="entry name" value="Terpenoid cyclases/Protein prenyltransferases"/>
    <property type="match status" value="1"/>
</dbReference>
<dbReference type="PANTHER" id="PTHR31225:SF9">
    <property type="entry name" value="TERPENE SYNTHASE 10"/>
    <property type="match status" value="1"/>
</dbReference>
<dbReference type="SFLD" id="SFLDS00005">
    <property type="entry name" value="Isoprenoid_Synthase_Type_I"/>
    <property type="match status" value="1"/>
</dbReference>
<dbReference type="Gene3D" id="1.50.10.130">
    <property type="entry name" value="Terpene synthase, N-terminal domain"/>
    <property type="match status" value="1"/>
</dbReference>
<comment type="cofactor">
    <cofactor evidence="1">
        <name>Mg(2+)</name>
        <dbReference type="ChEBI" id="CHEBI:18420"/>
    </cofactor>
</comment>
<keyword evidence="8" id="KW-0456">Lyase</keyword>
<dbReference type="GO" id="GO:0010333">
    <property type="term" value="F:terpene synthase activity"/>
    <property type="evidence" value="ECO:0007669"/>
    <property type="project" value="InterPro"/>
</dbReference>
<proteinExistence type="evidence at transcript level"/>
<dbReference type="Gene3D" id="1.10.600.10">
    <property type="entry name" value="Farnesyl Diphosphate Synthase"/>
    <property type="match status" value="1"/>
</dbReference>
<dbReference type="SUPFAM" id="SSF48576">
    <property type="entry name" value="Terpenoid synthases"/>
    <property type="match status" value="1"/>
</dbReference>
<evidence type="ECO:0000256" key="8">
    <source>
        <dbReference type="ARBA" id="ARBA00023239"/>
    </source>
</evidence>
<dbReference type="EMBL" id="MH051312">
    <property type="protein sequence ID" value="QCF60503.1"/>
    <property type="molecule type" value="mRNA"/>
</dbReference>
<gene>
    <name evidence="11" type="primary">LS</name>
</gene>
<dbReference type="CDD" id="cd00684">
    <property type="entry name" value="Terpene_cyclase_plant_C1"/>
    <property type="match status" value="1"/>
</dbReference>
<name>A0A6G5RU74_9LAMI</name>